<accession>A0A1Q9DNT0</accession>
<feature type="compositionally biased region" description="Polar residues" evidence="8">
    <location>
        <begin position="581"/>
        <end position="595"/>
    </location>
</feature>
<keyword evidence="3" id="KW-0862">Zinc</keyword>
<dbReference type="OrthoDB" id="258627at2759"/>
<evidence type="ECO:0000256" key="6">
    <source>
        <dbReference type="ARBA" id="ARBA00034320"/>
    </source>
</evidence>
<feature type="domain" description="CobW/HypB/UreG nucleotide-binding" evidence="9">
    <location>
        <begin position="118"/>
        <end position="309"/>
    </location>
</feature>
<dbReference type="InterPro" id="IPR003495">
    <property type="entry name" value="CobW/HypB/UreG_nucleotide-bd"/>
</dbReference>
<dbReference type="Gene3D" id="3.40.50.300">
    <property type="entry name" value="P-loop containing nucleotide triphosphate hydrolases"/>
    <property type="match status" value="1"/>
</dbReference>
<dbReference type="InterPro" id="IPR018247">
    <property type="entry name" value="EF_Hand_1_Ca_BS"/>
</dbReference>
<evidence type="ECO:0000256" key="7">
    <source>
        <dbReference type="ARBA" id="ARBA00049117"/>
    </source>
</evidence>
<feature type="compositionally biased region" description="Basic and acidic residues" evidence="8">
    <location>
        <begin position="345"/>
        <end position="365"/>
    </location>
</feature>
<keyword evidence="5" id="KW-0143">Chaperone</keyword>
<feature type="domain" description="CobW C-terminal" evidence="10">
    <location>
        <begin position="398"/>
        <end position="491"/>
    </location>
</feature>
<dbReference type="InterPro" id="IPR051316">
    <property type="entry name" value="Zinc-reg_GTPase_activator"/>
</dbReference>
<evidence type="ECO:0000313" key="11">
    <source>
        <dbReference type="EMBL" id="OLP96837.1"/>
    </source>
</evidence>
<evidence type="ECO:0000256" key="8">
    <source>
        <dbReference type="SAM" id="MobiDB-lite"/>
    </source>
</evidence>
<protein>
    <submittedName>
        <fullName evidence="11">COBW domain-containing protein 2</fullName>
    </submittedName>
</protein>
<dbReference type="CDD" id="cd03112">
    <property type="entry name" value="CobW-like"/>
    <property type="match status" value="1"/>
</dbReference>
<feature type="region of interest" description="Disordered" evidence="8">
    <location>
        <begin position="345"/>
        <end position="371"/>
    </location>
</feature>
<feature type="region of interest" description="Disordered" evidence="8">
    <location>
        <begin position="581"/>
        <end position="603"/>
    </location>
</feature>
<evidence type="ECO:0000256" key="5">
    <source>
        <dbReference type="ARBA" id="ARBA00023186"/>
    </source>
</evidence>
<dbReference type="PROSITE" id="PS00018">
    <property type="entry name" value="EF_HAND_1"/>
    <property type="match status" value="1"/>
</dbReference>
<comment type="similarity">
    <text evidence="6">Belongs to the SIMIBI class G3E GTPase family. ZNG1 subfamily.</text>
</comment>
<dbReference type="SUPFAM" id="SSF52540">
    <property type="entry name" value="P-loop containing nucleoside triphosphate hydrolases"/>
    <property type="match status" value="1"/>
</dbReference>
<comment type="caution">
    <text evidence="11">The sequence shown here is derived from an EMBL/GenBank/DDBJ whole genome shotgun (WGS) entry which is preliminary data.</text>
</comment>
<keyword evidence="1" id="KW-0547">Nucleotide-binding</keyword>
<name>A0A1Q9DNT0_SYMMI</name>
<dbReference type="Pfam" id="PF07683">
    <property type="entry name" value="CobW_C"/>
    <property type="match status" value="1"/>
</dbReference>
<evidence type="ECO:0000256" key="3">
    <source>
        <dbReference type="ARBA" id="ARBA00022833"/>
    </source>
</evidence>
<comment type="catalytic activity">
    <reaction evidence="7">
        <text>GTP + H2O = GDP + phosphate + H(+)</text>
        <dbReference type="Rhea" id="RHEA:19669"/>
        <dbReference type="ChEBI" id="CHEBI:15377"/>
        <dbReference type="ChEBI" id="CHEBI:15378"/>
        <dbReference type="ChEBI" id="CHEBI:37565"/>
        <dbReference type="ChEBI" id="CHEBI:43474"/>
        <dbReference type="ChEBI" id="CHEBI:58189"/>
    </reaction>
    <physiologicalReaction direction="left-to-right" evidence="7">
        <dbReference type="Rhea" id="RHEA:19670"/>
    </physiologicalReaction>
</comment>
<dbReference type="Pfam" id="PF02492">
    <property type="entry name" value="cobW"/>
    <property type="match status" value="1"/>
</dbReference>
<dbReference type="AlphaFoldDB" id="A0A1Q9DNT0"/>
<evidence type="ECO:0000256" key="1">
    <source>
        <dbReference type="ARBA" id="ARBA00022741"/>
    </source>
</evidence>
<gene>
    <name evidence="11" type="primary">CBWD2</name>
    <name evidence="11" type="ORF">AK812_SmicGene20862</name>
</gene>
<dbReference type="Gene3D" id="3.30.1220.10">
    <property type="entry name" value="CobW-like, C-terminal domain"/>
    <property type="match status" value="1"/>
</dbReference>
<dbReference type="SUPFAM" id="SSF90002">
    <property type="entry name" value="Hypothetical protein YjiA, C-terminal domain"/>
    <property type="match status" value="1"/>
</dbReference>
<evidence type="ECO:0000259" key="9">
    <source>
        <dbReference type="Pfam" id="PF02492"/>
    </source>
</evidence>
<dbReference type="PANTHER" id="PTHR13748">
    <property type="entry name" value="COBW-RELATED"/>
    <property type="match status" value="1"/>
</dbReference>
<dbReference type="InterPro" id="IPR036627">
    <property type="entry name" value="CobW-likC_sf"/>
</dbReference>
<proteinExistence type="inferred from homology"/>
<keyword evidence="4" id="KW-0342">GTP-binding</keyword>
<reference evidence="11 12" key="1">
    <citation type="submission" date="2016-02" db="EMBL/GenBank/DDBJ databases">
        <title>Genome analysis of coral dinoflagellate symbionts highlights evolutionary adaptations to a symbiotic lifestyle.</title>
        <authorList>
            <person name="Aranda M."/>
            <person name="Li Y."/>
            <person name="Liew Y.J."/>
            <person name="Baumgarten S."/>
            <person name="Simakov O."/>
            <person name="Wilson M."/>
            <person name="Piel J."/>
            <person name="Ashoor H."/>
            <person name="Bougouffa S."/>
            <person name="Bajic V.B."/>
            <person name="Ryu T."/>
            <person name="Ravasi T."/>
            <person name="Bayer T."/>
            <person name="Micklem G."/>
            <person name="Kim H."/>
            <person name="Bhak J."/>
            <person name="Lajeunesse T.C."/>
            <person name="Voolstra C.R."/>
        </authorList>
    </citation>
    <scope>NUCLEOTIDE SEQUENCE [LARGE SCALE GENOMIC DNA]</scope>
    <source>
        <strain evidence="11 12">CCMP2467</strain>
    </source>
</reference>
<dbReference type="EMBL" id="LSRX01000453">
    <property type="protein sequence ID" value="OLP96837.1"/>
    <property type="molecule type" value="Genomic_DNA"/>
</dbReference>
<keyword evidence="2" id="KW-0378">Hydrolase</keyword>
<sequence length="639" mass="69033">MQPAATGHGHYSEADNTTIYQLISDLDFRCFCMISIPLPILDTLLAQACGKDGDGSQNLEFEEFLKILKDARSCPTKHRAMAFAVLQKRHDILETSSVESCERGGMEPLDGEDEARTPVTVLSGALGAGKTTLLRYILEKDHGYRIAVIQNEFSDEMGMEAPLFTDSKGNTIKDVYELPNGCLCCSAKDSLVGTLDVLLEQKSSFDYILVEATGVADPESICEVFWVDEGLGSRVYLDGVVTLVDAYYVLSYLGKADEGPNGLGLETEALKQVACADVLVLNKIDLVAEEQLQRSRATLREINPAARILESRFAAVSLVDILGLRAFSRDRLEASLQTLCTNEVEHGHGHSHSHDHSHGHSHGSDEAAPCSQCDTEQPIGILHGGHGIESVLLHGEAETLYHPDKVRSWLADVLWEGSAGFVYRCKGLFRGPSEEDAEASGTEVPVAHALQGVGKLFEIEEAPNASAPKSKLLFIGRGLKRDALSAGLQDCEVLSGVHKMDSKFYGGAARPADAAGYDINGVLGFLQELSGVLCCSRHRTPEGPLVADVATAGPESSSHHQDQDLGKCKVRLAGVRQDEQSCGCTEEAPSTSSTEAPEAPAESVTPLHAFLDMSESEQDHQVHQTRSRFDTLDNFLSGV</sequence>
<dbReference type="InterPro" id="IPR027417">
    <property type="entry name" value="P-loop_NTPase"/>
</dbReference>
<evidence type="ECO:0000259" key="10">
    <source>
        <dbReference type="Pfam" id="PF07683"/>
    </source>
</evidence>
<dbReference type="GO" id="GO:0005525">
    <property type="term" value="F:GTP binding"/>
    <property type="evidence" value="ECO:0007669"/>
    <property type="project" value="UniProtKB-KW"/>
</dbReference>
<dbReference type="GO" id="GO:0005737">
    <property type="term" value="C:cytoplasm"/>
    <property type="evidence" value="ECO:0007669"/>
    <property type="project" value="TreeGrafter"/>
</dbReference>
<dbReference type="Proteomes" id="UP000186817">
    <property type="component" value="Unassembled WGS sequence"/>
</dbReference>
<dbReference type="InterPro" id="IPR011629">
    <property type="entry name" value="CobW-like_C"/>
</dbReference>
<evidence type="ECO:0000256" key="4">
    <source>
        <dbReference type="ARBA" id="ARBA00023134"/>
    </source>
</evidence>
<dbReference type="GO" id="GO:0016787">
    <property type="term" value="F:hydrolase activity"/>
    <property type="evidence" value="ECO:0007669"/>
    <property type="project" value="UniProtKB-KW"/>
</dbReference>
<dbReference type="PANTHER" id="PTHR13748:SF31">
    <property type="entry name" value="ZINC-REGULATED GTPASE METALLOPROTEIN ACTIVATOR 1A-RELATED"/>
    <property type="match status" value="1"/>
</dbReference>
<evidence type="ECO:0000256" key="2">
    <source>
        <dbReference type="ARBA" id="ARBA00022801"/>
    </source>
</evidence>
<evidence type="ECO:0000313" key="12">
    <source>
        <dbReference type="Proteomes" id="UP000186817"/>
    </source>
</evidence>
<organism evidence="11 12">
    <name type="scientific">Symbiodinium microadriaticum</name>
    <name type="common">Dinoflagellate</name>
    <name type="synonym">Zooxanthella microadriatica</name>
    <dbReference type="NCBI Taxonomy" id="2951"/>
    <lineage>
        <taxon>Eukaryota</taxon>
        <taxon>Sar</taxon>
        <taxon>Alveolata</taxon>
        <taxon>Dinophyceae</taxon>
        <taxon>Suessiales</taxon>
        <taxon>Symbiodiniaceae</taxon>
        <taxon>Symbiodinium</taxon>
    </lineage>
</organism>
<keyword evidence="12" id="KW-1185">Reference proteome</keyword>